<feature type="region of interest" description="Disordered" evidence="5">
    <location>
        <begin position="270"/>
        <end position="306"/>
    </location>
</feature>
<dbReference type="KEGG" id="kdj:28965600"/>
<gene>
    <name evidence="7" type="ORF">I303_101963</name>
</gene>
<dbReference type="Gene3D" id="1.20.5.170">
    <property type="match status" value="1"/>
</dbReference>
<dbReference type="Pfam" id="PF00170">
    <property type="entry name" value="bZIP_1"/>
    <property type="match status" value="1"/>
</dbReference>
<dbReference type="CDD" id="cd14812">
    <property type="entry name" value="bZIP_u3"/>
    <property type="match status" value="1"/>
</dbReference>
<keyword evidence="1" id="KW-0805">Transcription regulation</keyword>
<dbReference type="GO" id="GO:0003677">
    <property type="term" value="F:DNA binding"/>
    <property type="evidence" value="ECO:0007669"/>
    <property type="project" value="UniProtKB-KW"/>
</dbReference>
<reference evidence="7" key="1">
    <citation type="submission" date="2013-07" db="EMBL/GenBank/DDBJ databases">
        <authorList>
            <consortium name="The Broad Institute Genome Sequencing Platform"/>
            <person name="Cuomo C."/>
            <person name="Litvintseva A."/>
            <person name="Chen Y."/>
            <person name="Heitman J."/>
            <person name="Sun S."/>
            <person name="Springer D."/>
            <person name="Dromer F."/>
            <person name="Young S.K."/>
            <person name="Zeng Q."/>
            <person name="Gargeya S."/>
            <person name="Fitzgerald M."/>
            <person name="Abouelleil A."/>
            <person name="Alvarado L."/>
            <person name="Berlin A.M."/>
            <person name="Chapman S.B."/>
            <person name="Dewar J."/>
            <person name="Goldberg J."/>
            <person name="Griggs A."/>
            <person name="Gujja S."/>
            <person name="Hansen M."/>
            <person name="Howarth C."/>
            <person name="Imamovic A."/>
            <person name="Larimer J."/>
            <person name="McCowan C."/>
            <person name="Murphy C."/>
            <person name="Pearson M."/>
            <person name="Priest M."/>
            <person name="Roberts A."/>
            <person name="Saif S."/>
            <person name="Shea T."/>
            <person name="Sykes S."/>
            <person name="Wortman J."/>
            <person name="Nusbaum C."/>
            <person name="Birren B."/>
        </authorList>
    </citation>
    <scope>NUCLEOTIDE SEQUENCE</scope>
    <source>
        <strain evidence="7">CBS 10117</strain>
    </source>
</reference>
<evidence type="ECO:0000313" key="7">
    <source>
        <dbReference type="EMBL" id="WWC59408.1"/>
    </source>
</evidence>
<dbReference type="PROSITE" id="PS50217">
    <property type="entry name" value="BZIP"/>
    <property type="match status" value="1"/>
</dbReference>
<evidence type="ECO:0000256" key="2">
    <source>
        <dbReference type="ARBA" id="ARBA00023125"/>
    </source>
</evidence>
<feature type="region of interest" description="Disordered" evidence="5">
    <location>
        <begin position="324"/>
        <end position="362"/>
    </location>
</feature>
<keyword evidence="2" id="KW-0238">DNA-binding</keyword>
<feature type="compositionally biased region" description="Acidic residues" evidence="5">
    <location>
        <begin position="40"/>
        <end position="61"/>
    </location>
</feature>
<dbReference type="AlphaFoldDB" id="A0AAJ8MFJ3"/>
<dbReference type="Proteomes" id="UP000078595">
    <property type="component" value="Chromosome 2"/>
</dbReference>
<dbReference type="RefSeq" id="XP_065824519.1">
    <property type="nucleotide sequence ID" value="XM_065968447.1"/>
</dbReference>
<keyword evidence="3" id="KW-0804">Transcription</keyword>
<proteinExistence type="predicted"/>
<dbReference type="GeneID" id="28965600"/>
<keyword evidence="4" id="KW-0539">Nucleus</keyword>
<sequence length="429" mass="45259">MSPANAVASSSKRPAPSQSTPSPNKAAKRPRASTSSAPNDDAEDHDEEGDAEHEGGEEDGDLQAKIARKEARTIRNRESAQRSRNQRKAHLVYLEKRVVELEAENKALKGGETMSISGSPTSPSSYSAREASPAQSVISLANDLGIPSVLVNGTGVRLSNVAPPPADLEMEDVKPNIQQSPVPTSHQPLPQTGFATNSTQLDQLKAENSALRERISLLENLVKQVVAVANFSGLSTAQQEAKPAVHRQQTSEIVSPITGNSMDWSSLLSASGPVAPTAGLESTLSPPYYPSTITDAPPATSHQAIQQPESSYHRIALESNASMPANPVARHPAEVATSSLPAPRGAEKGKALQRARGTNSTVSTLTLSTTSDLITEERIALVARLVIALAHQRGWITSTTTSSTSPLGTTATTPMVACGMEHSKMESTN</sequence>
<evidence type="ECO:0000256" key="1">
    <source>
        <dbReference type="ARBA" id="ARBA00023015"/>
    </source>
</evidence>
<dbReference type="PANTHER" id="PTHR45764:SF38">
    <property type="entry name" value="BZIP TRANSCRIPTION FACTOR 44"/>
    <property type="match status" value="1"/>
</dbReference>
<protein>
    <recommendedName>
        <fullName evidence="6">BZIP domain-containing protein</fullName>
    </recommendedName>
</protein>
<feature type="region of interest" description="Disordered" evidence="5">
    <location>
        <begin position="1"/>
        <end position="88"/>
    </location>
</feature>
<dbReference type="PANTHER" id="PTHR45764">
    <property type="entry name" value="BZIP TRANSCRIPTION FACTOR 44"/>
    <property type="match status" value="1"/>
</dbReference>
<accession>A0AAJ8MFJ3</accession>
<reference evidence="7" key="2">
    <citation type="submission" date="2024-02" db="EMBL/GenBank/DDBJ databases">
        <title>Comparative genomics of Cryptococcus and Kwoniella reveals pathogenesis evolution and contrasting modes of karyotype evolution via chromosome fusion or intercentromeric recombination.</title>
        <authorList>
            <person name="Coelho M.A."/>
            <person name="David-Palma M."/>
            <person name="Shea T."/>
            <person name="Bowers K."/>
            <person name="McGinley-Smith S."/>
            <person name="Mohammad A.W."/>
            <person name="Gnirke A."/>
            <person name="Yurkov A.M."/>
            <person name="Nowrousian M."/>
            <person name="Sun S."/>
            <person name="Cuomo C.A."/>
            <person name="Heitman J."/>
        </authorList>
    </citation>
    <scope>NUCLEOTIDE SEQUENCE</scope>
    <source>
        <strain evidence="7">CBS 10117</strain>
    </source>
</reference>
<keyword evidence="8" id="KW-1185">Reference proteome</keyword>
<name>A0AAJ8MFJ3_9TREE</name>
<evidence type="ECO:0000256" key="5">
    <source>
        <dbReference type="SAM" id="MobiDB-lite"/>
    </source>
</evidence>
<evidence type="ECO:0000313" key="8">
    <source>
        <dbReference type="Proteomes" id="UP000078595"/>
    </source>
</evidence>
<organism evidence="7 8">
    <name type="scientific">Kwoniella dejecticola CBS 10117</name>
    <dbReference type="NCBI Taxonomy" id="1296121"/>
    <lineage>
        <taxon>Eukaryota</taxon>
        <taxon>Fungi</taxon>
        <taxon>Dikarya</taxon>
        <taxon>Basidiomycota</taxon>
        <taxon>Agaricomycotina</taxon>
        <taxon>Tremellomycetes</taxon>
        <taxon>Tremellales</taxon>
        <taxon>Cryptococcaceae</taxon>
        <taxon>Kwoniella</taxon>
    </lineage>
</organism>
<dbReference type="SMART" id="SM00338">
    <property type="entry name" value="BRLZ"/>
    <property type="match status" value="1"/>
</dbReference>
<dbReference type="EMBL" id="CP144531">
    <property type="protein sequence ID" value="WWC59408.1"/>
    <property type="molecule type" value="Genomic_DNA"/>
</dbReference>
<evidence type="ECO:0000256" key="3">
    <source>
        <dbReference type="ARBA" id="ARBA00023163"/>
    </source>
</evidence>
<dbReference type="InterPro" id="IPR046347">
    <property type="entry name" value="bZIP_sf"/>
</dbReference>
<evidence type="ECO:0000259" key="6">
    <source>
        <dbReference type="PROSITE" id="PS50217"/>
    </source>
</evidence>
<evidence type="ECO:0000256" key="4">
    <source>
        <dbReference type="ARBA" id="ARBA00023242"/>
    </source>
</evidence>
<dbReference type="InterPro" id="IPR004827">
    <property type="entry name" value="bZIP"/>
</dbReference>
<feature type="compositionally biased region" description="Polar residues" evidence="5">
    <location>
        <begin position="7"/>
        <end position="23"/>
    </location>
</feature>
<dbReference type="SUPFAM" id="SSF57959">
    <property type="entry name" value="Leucine zipper domain"/>
    <property type="match status" value="1"/>
</dbReference>
<dbReference type="GO" id="GO:0003700">
    <property type="term" value="F:DNA-binding transcription factor activity"/>
    <property type="evidence" value="ECO:0007669"/>
    <property type="project" value="InterPro"/>
</dbReference>
<feature type="domain" description="BZIP" evidence="6">
    <location>
        <begin position="66"/>
        <end position="109"/>
    </location>
</feature>
<feature type="compositionally biased region" description="Basic and acidic residues" evidence="5">
    <location>
        <begin position="67"/>
        <end position="81"/>
    </location>
</feature>